<gene>
    <name evidence="13" type="ORF">SAMN02745702_02626</name>
</gene>
<dbReference type="EMBL" id="FUYA01000010">
    <property type="protein sequence ID" value="SKA80215.1"/>
    <property type="molecule type" value="Genomic_DNA"/>
</dbReference>
<dbReference type="CDD" id="cd13959">
    <property type="entry name" value="PT_UbiA_COQ2"/>
    <property type="match status" value="1"/>
</dbReference>
<protein>
    <recommendedName>
        <fullName evidence="11">4-hydroxybenzoate polyprenyltransferase</fullName>
        <ecNumber evidence="11">2.5.1.39</ecNumber>
    </recommendedName>
</protein>
<evidence type="ECO:0000256" key="7">
    <source>
        <dbReference type="ARBA" id="ARBA00022688"/>
    </source>
</evidence>
<keyword evidence="5" id="KW-0997">Cell inner membrane</keyword>
<evidence type="ECO:0000313" key="14">
    <source>
        <dbReference type="Proteomes" id="UP000189733"/>
    </source>
</evidence>
<dbReference type="GO" id="GO:0005886">
    <property type="term" value="C:plasma membrane"/>
    <property type="evidence" value="ECO:0007669"/>
    <property type="project" value="TreeGrafter"/>
</dbReference>
<keyword evidence="8 12" id="KW-0812">Transmembrane</keyword>
<sequence>MKKFLALCRMVKIEHSIFALPFAFTGTFLAAKGWPGFRVFLLLTIGMVAIRSFAMGFNRLADLKIDAKNPRTQKRPLVTGEISIKETALFLTGTAIIFVLACAGMNTLCLKLSPIALFVCAGYSYTKRFTYLCHYWLGAVLGLAPIAGWLAYDPTFTLSAILFFFGVTFWVAGFDILYSCQDIAFDRANKLNSIPAHFGLATALTLSSFSHIMTSIFFLLAGWAAQVGVWFYPVWAVVALILVFEHLLISEDDMSRVNVAFFTLNGVISVIFFLGVLASIYY</sequence>
<evidence type="ECO:0000256" key="1">
    <source>
        <dbReference type="ARBA" id="ARBA00001946"/>
    </source>
</evidence>
<evidence type="ECO:0000256" key="10">
    <source>
        <dbReference type="ARBA" id="ARBA00023136"/>
    </source>
</evidence>
<proteinExistence type="inferred from homology"/>
<evidence type="ECO:0000256" key="6">
    <source>
        <dbReference type="ARBA" id="ARBA00022679"/>
    </source>
</evidence>
<evidence type="ECO:0000256" key="8">
    <source>
        <dbReference type="ARBA" id="ARBA00022692"/>
    </source>
</evidence>
<evidence type="ECO:0000256" key="5">
    <source>
        <dbReference type="ARBA" id="ARBA00022519"/>
    </source>
</evidence>
<dbReference type="FunFam" id="1.10.357.140:FF:000008">
    <property type="entry name" value="4-hydroxybenzoate octaprenyltransferase"/>
    <property type="match status" value="1"/>
</dbReference>
<keyword evidence="10 12" id="KW-0472">Membrane</keyword>
<evidence type="ECO:0000256" key="4">
    <source>
        <dbReference type="ARBA" id="ARBA00022475"/>
    </source>
</evidence>
<dbReference type="PANTHER" id="PTHR11048">
    <property type="entry name" value="PRENYLTRANSFERASES"/>
    <property type="match status" value="1"/>
</dbReference>
<organism evidence="13 14">
    <name type="scientific">Desulfobaculum bizertense DSM 18034</name>
    <dbReference type="NCBI Taxonomy" id="1121442"/>
    <lineage>
        <taxon>Bacteria</taxon>
        <taxon>Pseudomonadati</taxon>
        <taxon>Thermodesulfobacteriota</taxon>
        <taxon>Desulfovibrionia</taxon>
        <taxon>Desulfovibrionales</taxon>
        <taxon>Desulfovibrionaceae</taxon>
        <taxon>Desulfobaculum</taxon>
    </lineage>
</organism>
<feature type="transmembrane region" description="Helical" evidence="12">
    <location>
        <begin position="158"/>
        <end position="178"/>
    </location>
</feature>
<accession>A0A1T4WTM5</accession>
<dbReference type="EC" id="2.5.1.39" evidence="11"/>
<dbReference type="Proteomes" id="UP000189733">
    <property type="component" value="Unassembled WGS sequence"/>
</dbReference>
<dbReference type="Gene3D" id="1.20.120.1780">
    <property type="entry name" value="UbiA prenyltransferase"/>
    <property type="match status" value="1"/>
</dbReference>
<dbReference type="GO" id="GO:0008412">
    <property type="term" value="F:4-hydroxybenzoate polyprenyltransferase activity"/>
    <property type="evidence" value="ECO:0007669"/>
    <property type="project" value="UniProtKB-EC"/>
</dbReference>
<dbReference type="InterPro" id="IPR006371">
    <property type="entry name" value="Polyprenyltransferase_UbiA-li"/>
</dbReference>
<feature type="transmembrane region" description="Helical" evidence="12">
    <location>
        <begin position="82"/>
        <end position="101"/>
    </location>
</feature>
<evidence type="ECO:0000256" key="9">
    <source>
        <dbReference type="ARBA" id="ARBA00022989"/>
    </source>
</evidence>
<dbReference type="RefSeq" id="WP_078685893.1">
    <property type="nucleotide sequence ID" value="NZ_FUYA01000010.1"/>
</dbReference>
<comment type="similarity">
    <text evidence="3">Belongs to the UbiA prenyltransferase family.</text>
</comment>
<dbReference type="InterPro" id="IPR039653">
    <property type="entry name" value="Prenyltransferase"/>
</dbReference>
<dbReference type="PANTHER" id="PTHR11048:SF28">
    <property type="entry name" value="4-HYDROXYBENZOATE POLYPRENYLTRANSFERASE, MITOCHONDRIAL"/>
    <property type="match status" value="1"/>
</dbReference>
<evidence type="ECO:0000256" key="3">
    <source>
        <dbReference type="ARBA" id="ARBA00005985"/>
    </source>
</evidence>
<comment type="subcellular location">
    <subcellularLocation>
        <location evidence="2">Membrane</location>
        <topology evidence="2">Multi-pass membrane protein</topology>
    </subcellularLocation>
</comment>
<feature type="transmembrane region" description="Helical" evidence="12">
    <location>
        <begin position="230"/>
        <end position="249"/>
    </location>
</feature>
<feature type="transmembrane region" description="Helical" evidence="12">
    <location>
        <begin position="261"/>
        <end position="281"/>
    </location>
</feature>
<dbReference type="InterPro" id="IPR000537">
    <property type="entry name" value="UbiA_prenyltransferase"/>
</dbReference>
<dbReference type="InterPro" id="IPR044878">
    <property type="entry name" value="UbiA_sf"/>
</dbReference>
<comment type="cofactor">
    <cofactor evidence="1">
        <name>Mg(2+)</name>
        <dbReference type="ChEBI" id="CHEBI:18420"/>
    </cofactor>
</comment>
<reference evidence="13 14" key="1">
    <citation type="submission" date="2017-02" db="EMBL/GenBank/DDBJ databases">
        <authorList>
            <person name="Peterson S.W."/>
        </authorList>
    </citation>
    <scope>NUCLEOTIDE SEQUENCE [LARGE SCALE GENOMIC DNA]</scope>
    <source>
        <strain evidence="13 14">DSM 18034</strain>
    </source>
</reference>
<dbReference type="NCBIfam" id="TIGR01475">
    <property type="entry name" value="ubiA_other"/>
    <property type="match status" value="1"/>
</dbReference>
<keyword evidence="7" id="KW-0831">Ubiquinone biosynthesis</keyword>
<dbReference type="OrthoDB" id="9782418at2"/>
<feature type="transmembrane region" description="Helical" evidence="12">
    <location>
        <begin position="40"/>
        <end position="61"/>
    </location>
</feature>
<feature type="transmembrane region" description="Helical" evidence="12">
    <location>
        <begin position="132"/>
        <end position="152"/>
    </location>
</feature>
<evidence type="ECO:0000256" key="11">
    <source>
        <dbReference type="ARBA" id="ARBA00034524"/>
    </source>
</evidence>
<dbReference type="Pfam" id="PF01040">
    <property type="entry name" value="UbiA"/>
    <property type="match status" value="1"/>
</dbReference>
<dbReference type="Gene3D" id="1.10.357.140">
    <property type="entry name" value="UbiA prenyltransferase"/>
    <property type="match status" value="1"/>
</dbReference>
<evidence type="ECO:0000313" key="13">
    <source>
        <dbReference type="EMBL" id="SKA80215.1"/>
    </source>
</evidence>
<keyword evidence="6 13" id="KW-0808">Transferase</keyword>
<keyword evidence="4" id="KW-1003">Cell membrane</keyword>
<dbReference type="STRING" id="1121442.SAMN02745702_02626"/>
<evidence type="ECO:0000256" key="12">
    <source>
        <dbReference type="SAM" id="Phobius"/>
    </source>
</evidence>
<keyword evidence="9 12" id="KW-1133">Transmembrane helix</keyword>
<dbReference type="FunFam" id="1.20.120.1780:FF:000001">
    <property type="entry name" value="4-hydroxybenzoate octaprenyltransferase"/>
    <property type="match status" value="1"/>
</dbReference>
<feature type="transmembrane region" description="Helical" evidence="12">
    <location>
        <begin position="198"/>
        <end position="224"/>
    </location>
</feature>
<name>A0A1T4WTM5_9BACT</name>
<dbReference type="AlphaFoldDB" id="A0A1T4WTM5"/>
<keyword evidence="14" id="KW-1185">Reference proteome</keyword>
<dbReference type="GO" id="GO:0006744">
    <property type="term" value="P:ubiquinone biosynthetic process"/>
    <property type="evidence" value="ECO:0007669"/>
    <property type="project" value="UniProtKB-KW"/>
</dbReference>
<evidence type="ECO:0000256" key="2">
    <source>
        <dbReference type="ARBA" id="ARBA00004141"/>
    </source>
</evidence>